<sequence>KISYYLNRRGYKTSYSKKMFTNGHVSSILKKGKVREDRIKSLKSHKDYGYTFETELSTS</sequence>
<organism evidence="1">
    <name type="scientific">marine metagenome</name>
    <dbReference type="NCBI Taxonomy" id="408172"/>
    <lineage>
        <taxon>unclassified sequences</taxon>
        <taxon>metagenomes</taxon>
        <taxon>ecological metagenomes</taxon>
    </lineage>
</organism>
<proteinExistence type="predicted"/>
<protein>
    <recommendedName>
        <fullName evidence="2">Recombinase domain-containing protein</fullName>
    </recommendedName>
</protein>
<reference evidence="1" key="1">
    <citation type="submission" date="2018-05" db="EMBL/GenBank/DDBJ databases">
        <authorList>
            <person name="Lanie J.A."/>
            <person name="Ng W.-L."/>
            <person name="Kazmierczak K.M."/>
            <person name="Andrzejewski T.M."/>
            <person name="Davidsen T.M."/>
            <person name="Wayne K.J."/>
            <person name="Tettelin H."/>
            <person name="Glass J.I."/>
            <person name="Rusch D."/>
            <person name="Podicherti R."/>
            <person name="Tsui H.-C.T."/>
            <person name="Winkler M.E."/>
        </authorList>
    </citation>
    <scope>NUCLEOTIDE SEQUENCE</scope>
</reference>
<gene>
    <name evidence="1" type="ORF">METZ01_LOCUS295941</name>
</gene>
<dbReference type="EMBL" id="UINC01090816">
    <property type="protein sequence ID" value="SVC43087.1"/>
    <property type="molecule type" value="Genomic_DNA"/>
</dbReference>
<dbReference type="AlphaFoldDB" id="A0A382M5V3"/>
<accession>A0A382M5V3</accession>
<feature type="non-terminal residue" evidence="1">
    <location>
        <position position="1"/>
    </location>
</feature>
<name>A0A382M5V3_9ZZZZ</name>
<evidence type="ECO:0008006" key="2">
    <source>
        <dbReference type="Google" id="ProtNLM"/>
    </source>
</evidence>
<evidence type="ECO:0000313" key="1">
    <source>
        <dbReference type="EMBL" id="SVC43087.1"/>
    </source>
</evidence>